<dbReference type="PROSITE" id="PS00108">
    <property type="entry name" value="PROTEIN_KINASE_ST"/>
    <property type="match status" value="1"/>
</dbReference>
<evidence type="ECO:0000259" key="13">
    <source>
        <dbReference type="PROSITE" id="PS50011"/>
    </source>
</evidence>
<feature type="region of interest" description="Disordered" evidence="12">
    <location>
        <begin position="198"/>
        <end position="218"/>
    </location>
</feature>
<dbReference type="Gene3D" id="3.30.200.20">
    <property type="entry name" value="Phosphorylase Kinase, domain 1"/>
    <property type="match status" value="1"/>
</dbReference>
<dbReference type="InterPro" id="IPR011009">
    <property type="entry name" value="Kinase-like_dom_sf"/>
</dbReference>
<feature type="compositionally biased region" description="Polar residues" evidence="12">
    <location>
        <begin position="706"/>
        <end position="733"/>
    </location>
</feature>
<dbReference type="AlphaFoldDB" id="A0A914HK12"/>
<evidence type="ECO:0000313" key="14">
    <source>
        <dbReference type="Proteomes" id="UP000887572"/>
    </source>
</evidence>
<evidence type="ECO:0000256" key="2">
    <source>
        <dbReference type="ARBA" id="ARBA00013203"/>
    </source>
</evidence>
<evidence type="ECO:0000256" key="11">
    <source>
        <dbReference type="PROSITE-ProRule" id="PRU10141"/>
    </source>
</evidence>
<feature type="region of interest" description="Disordered" evidence="12">
    <location>
        <begin position="925"/>
        <end position="950"/>
    </location>
</feature>
<keyword evidence="4" id="KW-0808">Transferase</keyword>
<evidence type="ECO:0000256" key="1">
    <source>
        <dbReference type="ARBA" id="ARBA00008867"/>
    </source>
</evidence>
<evidence type="ECO:0000256" key="5">
    <source>
        <dbReference type="ARBA" id="ARBA00022741"/>
    </source>
</evidence>
<feature type="binding site" evidence="11">
    <location>
        <position position="409"/>
    </location>
    <ligand>
        <name>ATP</name>
        <dbReference type="ChEBI" id="CHEBI:30616"/>
    </ligand>
</feature>
<evidence type="ECO:0000256" key="9">
    <source>
        <dbReference type="ARBA" id="ARBA00049308"/>
    </source>
</evidence>
<organism evidence="14 15">
    <name type="scientific">Globodera rostochiensis</name>
    <name type="common">Golden nematode worm</name>
    <name type="synonym">Heterodera rostochiensis</name>
    <dbReference type="NCBI Taxonomy" id="31243"/>
    <lineage>
        <taxon>Eukaryota</taxon>
        <taxon>Metazoa</taxon>
        <taxon>Ecdysozoa</taxon>
        <taxon>Nematoda</taxon>
        <taxon>Chromadorea</taxon>
        <taxon>Rhabditida</taxon>
        <taxon>Tylenchina</taxon>
        <taxon>Tylenchomorpha</taxon>
        <taxon>Tylenchoidea</taxon>
        <taxon>Heteroderidae</taxon>
        <taxon>Heteroderinae</taxon>
        <taxon>Globodera</taxon>
    </lineage>
</organism>
<keyword evidence="5 11" id="KW-0547">Nucleotide-binding</keyword>
<dbReference type="InterPro" id="IPR050494">
    <property type="entry name" value="Ser_Thr_dual-spec_kinase"/>
</dbReference>
<evidence type="ECO:0000256" key="3">
    <source>
        <dbReference type="ARBA" id="ARBA00022527"/>
    </source>
</evidence>
<comment type="catalytic activity">
    <reaction evidence="10">
        <text>L-tyrosyl-[protein] + ATP = O-phospho-L-tyrosyl-[protein] + ADP + H(+)</text>
        <dbReference type="Rhea" id="RHEA:10596"/>
        <dbReference type="Rhea" id="RHEA-COMP:10136"/>
        <dbReference type="Rhea" id="RHEA-COMP:20101"/>
        <dbReference type="ChEBI" id="CHEBI:15378"/>
        <dbReference type="ChEBI" id="CHEBI:30616"/>
        <dbReference type="ChEBI" id="CHEBI:46858"/>
        <dbReference type="ChEBI" id="CHEBI:61978"/>
        <dbReference type="ChEBI" id="CHEBI:456216"/>
        <dbReference type="EC" id="2.7.12.1"/>
    </reaction>
</comment>
<accession>A0A914HK12</accession>
<keyword evidence="7 11" id="KW-0067">ATP-binding</keyword>
<dbReference type="PANTHER" id="PTHR24058:SF28">
    <property type="entry name" value="SERINE_THREONINE-PROTEIN KINASE MINIBRAIN"/>
    <property type="match status" value="1"/>
</dbReference>
<dbReference type="Proteomes" id="UP000887572">
    <property type="component" value="Unplaced"/>
</dbReference>
<dbReference type="GO" id="GO:0005524">
    <property type="term" value="F:ATP binding"/>
    <property type="evidence" value="ECO:0007669"/>
    <property type="project" value="UniProtKB-UniRule"/>
</dbReference>
<keyword evidence="14" id="KW-1185">Reference proteome</keyword>
<dbReference type="InterPro" id="IPR017441">
    <property type="entry name" value="Protein_kinase_ATP_BS"/>
</dbReference>
<evidence type="ECO:0000256" key="12">
    <source>
        <dbReference type="SAM" id="MobiDB-lite"/>
    </source>
</evidence>
<feature type="region of interest" description="Disordered" evidence="12">
    <location>
        <begin position="705"/>
        <end position="745"/>
    </location>
</feature>
<dbReference type="SMART" id="SM00220">
    <property type="entry name" value="S_TKc"/>
    <property type="match status" value="1"/>
</dbReference>
<dbReference type="SUPFAM" id="SSF56112">
    <property type="entry name" value="Protein kinase-like (PK-like)"/>
    <property type="match status" value="1"/>
</dbReference>
<dbReference type="CDD" id="cd14226">
    <property type="entry name" value="PKc_DYRK1"/>
    <property type="match status" value="1"/>
</dbReference>
<dbReference type="GO" id="GO:0004712">
    <property type="term" value="F:protein serine/threonine/tyrosine kinase activity"/>
    <property type="evidence" value="ECO:0007669"/>
    <property type="project" value="UniProtKB-EC"/>
</dbReference>
<evidence type="ECO:0000256" key="6">
    <source>
        <dbReference type="ARBA" id="ARBA00022777"/>
    </source>
</evidence>
<comment type="catalytic activity">
    <reaction evidence="8">
        <text>L-seryl-[protein] + ATP = O-phospho-L-seryl-[protein] + ADP + H(+)</text>
        <dbReference type="Rhea" id="RHEA:17989"/>
        <dbReference type="Rhea" id="RHEA-COMP:9863"/>
        <dbReference type="Rhea" id="RHEA-COMP:11604"/>
        <dbReference type="ChEBI" id="CHEBI:15378"/>
        <dbReference type="ChEBI" id="CHEBI:29999"/>
        <dbReference type="ChEBI" id="CHEBI:30616"/>
        <dbReference type="ChEBI" id="CHEBI:83421"/>
        <dbReference type="ChEBI" id="CHEBI:456216"/>
        <dbReference type="EC" id="2.7.12.1"/>
    </reaction>
</comment>
<dbReference type="PANTHER" id="PTHR24058">
    <property type="entry name" value="DUAL SPECIFICITY PROTEIN KINASE"/>
    <property type="match status" value="1"/>
</dbReference>
<evidence type="ECO:0000256" key="10">
    <source>
        <dbReference type="ARBA" id="ARBA00051680"/>
    </source>
</evidence>
<dbReference type="PROSITE" id="PS50011">
    <property type="entry name" value="PROTEIN_KINASE_DOM"/>
    <property type="match status" value="1"/>
</dbReference>
<dbReference type="InterPro" id="IPR008271">
    <property type="entry name" value="Ser/Thr_kinase_AS"/>
</dbReference>
<comment type="similarity">
    <text evidence="1">Belongs to the protein kinase superfamily. CMGC Ser/Thr protein kinase family. MNB/DYRK subfamily.</text>
</comment>
<reference evidence="15" key="1">
    <citation type="submission" date="2022-11" db="UniProtKB">
        <authorList>
            <consortium name="WormBaseParasite"/>
        </authorList>
    </citation>
    <scope>IDENTIFICATION</scope>
</reference>
<dbReference type="InterPro" id="IPR000719">
    <property type="entry name" value="Prot_kinase_dom"/>
</dbReference>
<dbReference type="Gene3D" id="1.10.510.10">
    <property type="entry name" value="Transferase(Phosphotransferase) domain 1"/>
    <property type="match status" value="1"/>
</dbReference>
<protein>
    <recommendedName>
        <fullName evidence="2">dual-specificity kinase</fullName>
        <ecNumber evidence="2">2.7.12.1</ecNumber>
    </recommendedName>
</protein>
<evidence type="ECO:0000256" key="8">
    <source>
        <dbReference type="ARBA" id="ARBA00049003"/>
    </source>
</evidence>
<name>A0A914HK12_GLORO</name>
<keyword evidence="6" id="KW-0418">Kinase</keyword>
<feature type="domain" description="Protein kinase" evidence="13">
    <location>
        <begin position="380"/>
        <end position="699"/>
    </location>
</feature>
<keyword evidence="3" id="KW-0723">Serine/threonine-protein kinase</keyword>
<dbReference type="EC" id="2.7.12.1" evidence="2"/>
<sequence length="950" mass="104088">MMAQFSSTTSANCWAPSSEASAQIGAGPGGHHQNTAGGIVCPIPSGDAATQMLFKQHPQHAFTAHLRSTAAAQHHHQLQPVQQPFAGGNQQHHGAMTASGHGLVAGAGGYGAEQQPTAFPLVLMQQMLGTAGQQPPTGGLQQHQIEQLRQQQIAQQQMMATTSAVTANVRQMRDQSVRPINKLTAELIKTYKNINENYYNRKARRRQNDDQQQPPMLSASNNANALVAAATIGSSSNNHLSTILAVPGIQQQQHPQQQHPQQHKQANFLVDIQEISMVPCSSTAGPAPQPGGVGQQFLQEVHNKMENNALHRRPIAYPTTTGAAKHKNPSRAKAQQIQAAQAQAQAAVQQQQQLELDDEQCDDENNDYIIRIGEVFNYRYRIESSIGKGSFGQVAKAFDMVEEEMVAIKIIKNKKAFYDQAQIEIRLLELMNSHNSEGRYYVVQLRNHFVWRRHLCLVFELLSYNLYDLLRNTNFHGVSLNLTRKFGQQLAATLLFLSQPDLNIIHCDLKPENVLLCNPKRSTIKIIDFGSSCQYDSRIYHYIQSRFYRSPEVLLGVSYDTQIDMWSLGCILVEMHTGEPLFPGHSEFDQMMKIVEVLGIPSSQLLNSASKANKFFELDENGQWRCKKARDTKSYKAPGARRLSDVLGVHTGGPFGRRFGEAGHTAEDYMKFKDLIQRMLELDPAKRLQPYYAVRHPFLRKCNPGEEQQQQNAVASAGTQPNRSQSSVSLSARQQQHPSYQQQQHQTVPNFLMGQQTVVEQQQQHVLDPVAWGTSSAAGTGMDIGDSSLSHRVAQQRSARDVPQTQSFYASGAAAGNFVDGNGGMASAALSGFVMPAAAAFPLIGQQQPVATAAGSLNASSASAPAIVAAYASTLVANIPGASASRGAQPIWSNLQQQQQQVPQQQDSSAVAAMLAHSFPESSLGGLAQVQPENSGGGQQAPIFHHHHHR</sequence>
<dbReference type="Pfam" id="PF00069">
    <property type="entry name" value="Pkinase"/>
    <property type="match status" value="1"/>
</dbReference>
<dbReference type="PROSITE" id="PS00107">
    <property type="entry name" value="PROTEIN_KINASE_ATP"/>
    <property type="match status" value="1"/>
</dbReference>
<proteinExistence type="inferred from homology"/>
<dbReference type="WBParaSite" id="Gr19_v10_g2190.t1">
    <property type="protein sequence ID" value="Gr19_v10_g2190.t1"/>
    <property type="gene ID" value="Gr19_v10_g2190"/>
</dbReference>
<dbReference type="GO" id="GO:0004674">
    <property type="term" value="F:protein serine/threonine kinase activity"/>
    <property type="evidence" value="ECO:0007669"/>
    <property type="project" value="UniProtKB-KW"/>
</dbReference>
<dbReference type="InterPro" id="IPR044131">
    <property type="entry name" value="PKc_DYR1A/1B"/>
</dbReference>
<evidence type="ECO:0000256" key="7">
    <source>
        <dbReference type="ARBA" id="ARBA00022840"/>
    </source>
</evidence>
<evidence type="ECO:0000313" key="15">
    <source>
        <dbReference type="WBParaSite" id="Gr19_v10_g2190.t1"/>
    </source>
</evidence>
<feature type="compositionally biased region" description="Low complexity" evidence="12">
    <location>
        <begin position="734"/>
        <end position="745"/>
    </location>
</feature>
<evidence type="ECO:0000256" key="4">
    <source>
        <dbReference type="ARBA" id="ARBA00022679"/>
    </source>
</evidence>
<comment type="catalytic activity">
    <reaction evidence="9">
        <text>L-threonyl-[protein] + ATP = O-phospho-L-threonyl-[protein] + ADP + H(+)</text>
        <dbReference type="Rhea" id="RHEA:46608"/>
        <dbReference type="Rhea" id="RHEA-COMP:11060"/>
        <dbReference type="Rhea" id="RHEA-COMP:11605"/>
        <dbReference type="ChEBI" id="CHEBI:15378"/>
        <dbReference type="ChEBI" id="CHEBI:30013"/>
        <dbReference type="ChEBI" id="CHEBI:30616"/>
        <dbReference type="ChEBI" id="CHEBI:61977"/>
        <dbReference type="ChEBI" id="CHEBI:456216"/>
        <dbReference type="EC" id="2.7.12.1"/>
    </reaction>
</comment>